<accession>A0ABR3HM11</accession>
<dbReference type="Proteomes" id="UP001549920">
    <property type="component" value="Unassembled WGS sequence"/>
</dbReference>
<proteinExistence type="predicted"/>
<dbReference type="Pfam" id="PF17180">
    <property type="entry name" value="Zn_ribbon_3CxxC_2"/>
    <property type="match status" value="1"/>
</dbReference>
<keyword evidence="1" id="KW-0479">Metal-binding</keyword>
<evidence type="ECO:0000256" key="3">
    <source>
        <dbReference type="ARBA" id="ARBA00022833"/>
    </source>
</evidence>
<gene>
    <name evidence="5" type="ORF">ABMA27_005166</name>
</gene>
<name>A0ABR3HM11_LOXSC</name>
<dbReference type="InterPro" id="IPR057809">
    <property type="entry name" value="ZCCHC24_C"/>
</dbReference>
<dbReference type="EMBL" id="JBEUOH010000017">
    <property type="protein sequence ID" value="KAL0871439.1"/>
    <property type="molecule type" value="Genomic_DNA"/>
</dbReference>
<comment type="caution">
    <text evidence="5">The sequence shown here is derived from an EMBL/GenBank/DDBJ whole genome shotgun (WGS) entry which is preliminary data.</text>
</comment>
<evidence type="ECO:0000313" key="5">
    <source>
        <dbReference type="EMBL" id="KAL0871439.1"/>
    </source>
</evidence>
<keyword evidence="3" id="KW-0862">Zinc</keyword>
<dbReference type="Pfam" id="PF23490">
    <property type="entry name" value="ZCCHC24_C"/>
    <property type="match status" value="1"/>
</dbReference>
<dbReference type="InterPro" id="IPR027377">
    <property type="entry name" value="ZAR1/RTP1-5-like_Znf-3CxxC"/>
</dbReference>
<evidence type="ECO:0000256" key="1">
    <source>
        <dbReference type="ARBA" id="ARBA00022723"/>
    </source>
</evidence>
<evidence type="ECO:0000259" key="4">
    <source>
        <dbReference type="SMART" id="SM01328"/>
    </source>
</evidence>
<protein>
    <recommendedName>
        <fullName evidence="4">3CxxC-type domain-containing protein</fullName>
    </recommendedName>
</protein>
<dbReference type="SMART" id="SM01328">
    <property type="entry name" value="zf-3CxxC"/>
    <property type="match status" value="1"/>
</dbReference>
<evidence type="ECO:0000313" key="6">
    <source>
        <dbReference type="Proteomes" id="UP001549920"/>
    </source>
</evidence>
<reference evidence="5 6" key="1">
    <citation type="submission" date="2024-06" db="EMBL/GenBank/DDBJ databases">
        <title>A chromosome-level genome assembly of beet webworm, Loxostege sticticalis.</title>
        <authorList>
            <person name="Zhang Y."/>
        </authorList>
    </citation>
    <scope>NUCLEOTIDE SEQUENCE [LARGE SCALE GENOMIC DNA]</scope>
    <source>
        <strain evidence="5">AQ026</strain>
        <tissue evidence="5">Whole body</tissue>
    </source>
</reference>
<keyword evidence="2" id="KW-0863">Zinc-finger</keyword>
<keyword evidence="6" id="KW-1185">Reference proteome</keyword>
<sequence length="91" mass="10312">MPGKGLTPYQGKGRCFGEYRCKKCNRLWMSANSWANCGQDCTKCNVRVYPHKQTPLEKPAGLDKGDLEKEHPSSLCEKCKQLGRNCRSGRF</sequence>
<evidence type="ECO:0000256" key="2">
    <source>
        <dbReference type="ARBA" id="ARBA00022771"/>
    </source>
</evidence>
<organism evidence="5 6">
    <name type="scientific">Loxostege sticticalis</name>
    <name type="common">Beet webworm moth</name>
    <dbReference type="NCBI Taxonomy" id="481309"/>
    <lineage>
        <taxon>Eukaryota</taxon>
        <taxon>Metazoa</taxon>
        <taxon>Ecdysozoa</taxon>
        <taxon>Arthropoda</taxon>
        <taxon>Hexapoda</taxon>
        <taxon>Insecta</taxon>
        <taxon>Pterygota</taxon>
        <taxon>Neoptera</taxon>
        <taxon>Endopterygota</taxon>
        <taxon>Lepidoptera</taxon>
        <taxon>Glossata</taxon>
        <taxon>Ditrysia</taxon>
        <taxon>Pyraloidea</taxon>
        <taxon>Crambidae</taxon>
        <taxon>Pyraustinae</taxon>
        <taxon>Loxostege</taxon>
    </lineage>
</organism>
<feature type="domain" description="3CxxC-type" evidence="4">
    <location>
        <begin position="14"/>
        <end position="82"/>
    </location>
</feature>
<dbReference type="InterPro" id="IPR033446">
    <property type="entry name" value="ZCCHC24_Znf-3CxxC"/>
</dbReference>